<gene>
    <name evidence="3" type="ORF">AGLY_014073</name>
</gene>
<dbReference type="SUPFAM" id="SSF82199">
    <property type="entry name" value="SET domain"/>
    <property type="match status" value="1"/>
</dbReference>
<protein>
    <recommendedName>
        <fullName evidence="2">SET domain-containing protein</fullName>
    </recommendedName>
</protein>
<comment type="caution">
    <text evidence="3">The sequence shown here is derived from an EMBL/GenBank/DDBJ whole genome shotgun (WGS) entry which is preliminary data.</text>
</comment>
<feature type="compositionally biased region" description="Basic and acidic residues" evidence="1">
    <location>
        <begin position="227"/>
        <end position="236"/>
    </location>
</feature>
<keyword evidence="4" id="KW-1185">Reference proteome</keyword>
<dbReference type="Proteomes" id="UP000475862">
    <property type="component" value="Unassembled WGS sequence"/>
</dbReference>
<organism evidence="3 4">
    <name type="scientific">Aphis glycines</name>
    <name type="common">Soybean aphid</name>
    <dbReference type="NCBI Taxonomy" id="307491"/>
    <lineage>
        <taxon>Eukaryota</taxon>
        <taxon>Metazoa</taxon>
        <taxon>Ecdysozoa</taxon>
        <taxon>Arthropoda</taxon>
        <taxon>Hexapoda</taxon>
        <taxon>Insecta</taxon>
        <taxon>Pterygota</taxon>
        <taxon>Neoptera</taxon>
        <taxon>Paraneoptera</taxon>
        <taxon>Hemiptera</taxon>
        <taxon>Sternorrhyncha</taxon>
        <taxon>Aphidomorpha</taxon>
        <taxon>Aphidoidea</taxon>
        <taxon>Aphididae</taxon>
        <taxon>Aphidini</taxon>
        <taxon>Aphis</taxon>
        <taxon>Aphis</taxon>
    </lineage>
</organism>
<feature type="domain" description="SET" evidence="2">
    <location>
        <begin position="7"/>
        <end position="159"/>
    </location>
</feature>
<sequence length="246" mass="27446">MMKHSKLLIELATQKSEIENNSVWNIENSPKNDSPEILTDAQYLQFSTSSVTPYCTAEQSESPIKLKLRRLTKQTSEVIEELCGATYPIEAQYIVRGENDYSLIKSGRTKLNLLFLGPAAFCNHNSGVNAEIISTSKTRSDVKAIKDIQAGEKITVYYGRHYFNDDNLRCQSEVSDNDCIEDLDMLNGDKLLQQCSTTESNALSPGRDNLSLDHHDHFITPPNGHDGSNDASEKTTEQITVVDKSP</sequence>
<evidence type="ECO:0000313" key="3">
    <source>
        <dbReference type="EMBL" id="KAE9525546.1"/>
    </source>
</evidence>
<dbReference type="Gene3D" id="2.170.270.10">
    <property type="entry name" value="SET domain"/>
    <property type="match status" value="1"/>
</dbReference>
<dbReference type="OrthoDB" id="6627536at2759"/>
<dbReference type="InterPro" id="IPR046341">
    <property type="entry name" value="SET_dom_sf"/>
</dbReference>
<dbReference type="GO" id="GO:0042799">
    <property type="term" value="F:histone H4K20 methyltransferase activity"/>
    <property type="evidence" value="ECO:0007669"/>
    <property type="project" value="TreeGrafter"/>
</dbReference>
<reference evidence="3 4" key="1">
    <citation type="submission" date="2019-08" db="EMBL/GenBank/DDBJ databases">
        <title>The genome of the soybean aphid Biotype 1, its phylome, world population structure and adaptation to the North American continent.</title>
        <authorList>
            <person name="Giordano R."/>
            <person name="Donthu R.K."/>
            <person name="Hernandez A.G."/>
            <person name="Wright C.L."/>
            <person name="Zimin A.V."/>
        </authorList>
    </citation>
    <scope>NUCLEOTIDE SEQUENCE [LARGE SCALE GENOMIC DNA]</scope>
    <source>
        <tissue evidence="3">Whole aphids</tissue>
    </source>
</reference>
<dbReference type="GO" id="GO:0005634">
    <property type="term" value="C:nucleus"/>
    <property type="evidence" value="ECO:0007669"/>
    <property type="project" value="TreeGrafter"/>
</dbReference>
<dbReference type="InterPro" id="IPR039977">
    <property type="entry name" value="Suv4-20/Set9"/>
</dbReference>
<dbReference type="EMBL" id="VYZN01000059">
    <property type="protein sequence ID" value="KAE9525546.1"/>
    <property type="molecule type" value="Genomic_DNA"/>
</dbReference>
<dbReference type="PANTHER" id="PTHR12977">
    <property type="entry name" value="SUPPRESSOR OF VARIEGATION 4-20-RELATED"/>
    <property type="match status" value="1"/>
</dbReference>
<dbReference type="InterPro" id="IPR001214">
    <property type="entry name" value="SET_dom"/>
</dbReference>
<evidence type="ECO:0000259" key="2">
    <source>
        <dbReference type="PROSITE" id="PS50280"/>
    </source>
</evidence>
<dbReference type="Pfam" id="PF00856">
    <property type="entry name" value="SET"/>
    <property type="match status" value="1"/>
</dbReference>
<dbReference type="AlphaFoldDB" id="A0A6G0T4W9"/>
<feature type="region of interest" description="Disordered" evidence="1">
    <location>
        <begin position="199"/>
        <end position="246"/>
    </location>
</feature>
<dbReference type="PANTHER" id="PTHR12977:SF4">
    <property type="entry name" value="HISTONE-LYSINE N-METHYLTRANSFERASE KMT5B"/>
    <property type="match status" value="1"/>
</dbReference>
<accession>A0A6G0T4W9</accession>
<proteinExistence type="predicted"/>
<name>A0A6G0T4W9_APHGL</name>
<evidence type="ECO:0000256" key="1">
    <source>
        <dbReference type="SAM" id="MobiDB-lite"/>
    </source>
</evidence>
<evidence type="ECO:0000313" key="4">
    <source>
        <dbReference type="Proteomes" id="UP000475862"/>
    </source>
</evidence>
<dbReference type="PROSITE" id="PS50280">
    <property type="entry name" value="SET"/>
    <property type="match status" value="1"/>
</dbReference>